<dbReference type="Pfam" id="PF00059">
    <property type="entry name" value="Lectin_C"/>
    <property type="match status" value="1"/>
</dbReference>
<evidence type="ECO:0000256" key="1">
    <source>
        <dbReference type="SAM" id="SignalP"/>
    </source>
</evidence>
<reference evidence="3" key="2">
    <citation type="submission" date="2025-09" db="UniProtKB">
        <authorList>
            <consortium name="Ensembl"/>
        </authorList>
    </citation>
    <scope>IDENTIFICATION</scope>
</reference>
<sequence>KLPPMTLANMSWMVLSCLMLLSQVQGEDSQNEQASSARINCPQGALAYDSYCYVFILIPQTWINAEGTIPNGGGWRWSNSDVLTYFNWERNPSTAAYCGSLSRASDYLKWREYNCDSALPYVCKFK</sequence>
<organism evidence="3 4">
    <name type="scientific">Nannospalax galili</name>
    <name type="common">Northern Israeli blind subterranean mole rat</name>
    <name type="synonym">Spalax galili</name>
    <dbReference type="NCBI Taxonomy" id="1026970"/>
    <lineage>
        <taxon>Eukaryota</taxon>
        <taxon>Metazoa</taxon>
        <taxon>Chordata</taxon>
        <taxon>Craniata</taxon>
        <taxon>Vertebrata</taxon>
        <taxon>Euteleostomi</taxon>
        <taxon>Mammalia</taxon>
        <taxon>Eutheria</taxon>
        <taxon>Euarchontoglires</taxon>
        <taxon>Glires</taxon>
        <taxon>Rodentia</taxon>
        <taxon>Myomorpha</taxon>
        <taxon>Muroidea</taxon>
        <taxon>Spalacidae</taxon>
        <taxon>Spalacinae</taxon>
        <taxon>Nannospalax</taxon>
    </lineage>
</organism>
<dbReference type="InterPro" id="IPR016186">
    <property type="entry name" value="C-type_lectin-like/link_sf"/>
</dbReference>
<evidence type="ECO:0000313" key="3">
    <source>
        <dbReference type="Ensembl" id="ENSNGAP00000006930.1"/>
    </source>
</evidence>
<evidence type="ECO:0000313" key="4">
    <source>
        <dbReference type="Proteomes" id="UP000694381"/>
    </source>
</evidence>
<dbReference type="GeneTree" id="ENSGT00940000154447"/>
<reference evidence="3" key="1">
    <citation type="submission" date="2025-08" db="UniProtKB">
        <authorList>
            <consortium name="Ensembl"/>
        </authorList>
    </citation>
    <scope>IDENTIFICATION</scope>
</reference>
<keyword evidence="4" id="KW-1185">Reference proteome</keyword>
<feature type="domain" description="C-type lectin" evidence="2">
    <location>
        <begin position="62"/>
        <end position="124"/>
    </location>
</feature>
<feature type="chain" id="PRO_5034105753" evidence="1">
    <location>
        <begin position="27"/>
        <end position="126"/>
    </location>
</feature>
<name>A0A8C6QP43_NANGA</name>
<protein>
    <submittedName>
        <fullName evidence="3">Regenerating islet-derived 3 delta</fullName>
    </submittedName>
</protein>
<dbReference type="SUPFAM" id="SSF56436">
    <property type="entry name" value="C-type lectin-like"/>
    <property type="match status" value="1"/>
</dbReference>
<dbReference type="Proteomes" id="UP000694381">
    <property type="component" value="Unassembled WGS sequence"/>
</dbReference>
<dbReference type="Ensembl" id="ENSNGAT00000012356.1">
    <property type="protein sequence ID" value="ENSNGAP00000006930.1"/>
    <property type="gene ID" value="ENSNGAG00000010272.1"/>
</dbReference>
<keyword evidence="1" id="KW-0732">Signal</keyword>
<feature type="signal peptide" evidence="1">
    <location>
        <begin position="1"/>
        <end position="26"/>
    </location>
</feature>
<accession>A0A8C6QP43</accession>
<gene>
    <name evidence="3" type="primary">LOC103749444</name>
</gene>
<dbReference type="AlphaFoldDB" id="A0A8C6QP43"/>
<dbReference type="InterPro" id="IPR016187">
    <property type="entry name" value="CTDL_fold"/>
</dbReference>
<dbReference type="PROSITE" id="PS50041">
    <property type="entry name" value="C_TYPE_LECTIN_2"/>
    <property type="match status" value="1"/>
</dbReference>
<proteinExistence type="predicted"/>
<evidence type="ECO:0000259" key="2">
    <source>
        <dbReference type="PROSITE" id="PS50041"/>
    </source>
</evidence>
<dbReference type="InterPro" id="IPR001304">
    <property type="entry name" value="C-type_lectin-like"/>
</dbReference>
<dbReference type="Gene3D" id="3.10.100.10">
    <property type="entry name" value="Mannose-Binding Protein A, subunit A"/>
    <property type="match status" value="1"/>
</dbReference>